<evidence type="ECO:0000313" key="6">
    <source>
        <dbReference type="Proteomes" id="UP000192596"/>
    </source>
</evidence>
<dbReference type="Pfam" id="PF01613">
    <property type="entry name" value="Flavin_Reduct"/>
    <property type="match status" value="1"/>
</dbReference>
<organism evidence="5 6">
    <name type="scientific">Cryoendolithus antarcticus</name>
    <dbReference type="NCBI Taxonomy" id="1507870"/>
    <lineage>
        <taxon>Eukaryota</taxon>
        <taxon>Fungi</taxon>
        <taxon>Dikarya</taxon>
        <taxon>Ascomycota</taxon>
        <taxon>Pezizomycotina</taxon>
        <taxon>Dothideomycetes</taxon>
        <taxon>Dothideomycetidae</taxon>
        <taxon>Cladosporiales</taxon>
        <taxon>Cladosporiaceae</taxon>
        <taxon>Cryoendolithus</taxon>
    </lineage>
</organism>
<sequence>MSTHSVISPAIHYWGTPVVLITTLNEDGTPNIAPMSSAWWLGNRCMLGLAQTSQTTANLLRTKQCVLNLASDDQMAALNALARTTGTIAIPDWKVALGYRYTKDKFAAAGLTPQASELIAPPRIQECPVQMEGELEGVHEMMSDLPGEAKGFIMACEVRVLRTYVVDTLRLPCHANRIDPDAWNPMIMSYQHMYGLKSGRLAESKLALIEEELYRLPAEELRSDKEVDSLIE</sequence>
<comment type="caution">
    <text evidence="5">The sequence shown here is derived from an EMBL/GenBank/DDBJ whole genome shotgun (WGS) entry which is preliminary data.</text>
</comment>
<evidence type="ECO:0000313" key="5">
    <source>
        <dbReference type="EMBL" id="OQO06636.1"/>
    </source>
</evidence>
<dbReference type="STRING" id="1507870.A0A1V8T5D9"/>
<dbReference type="InterPro" id="IPR052174">
    <property type="entry name" value="Flavoredoxin"/>
</dbReference>
<evidence type="ECO:0000256" key="2">
    <source>
        <dbReference type="ARBA" id="ARBA00022630"/>
    </source>
</evidence>
<protein>
    <recommendedName>
        <fullName evidence="4">Flavin reductase like domain-containing protein</fullName>
    </recommendedName>
</protein>
<accession>A0A1V8T5D9</accession>
<evidence type="ECO:0000256" key="3">
    <source>
        <dbReference type="ARBA" id="ARBA00038054"/>
    </source>
</evidence>
<dbReference type="AlphaFoldDB" id="A0A1V8T5D9"/>
<keyword evidence="6" id="KW-1185">Reference proteome</keyword>
<dbReference type="Gene3D" id="2.30.110.10">
    <property type="entry name" value="Electron Transport, Fmn-binding Protein, Chain A"/>
    <property type="match status" value="1"/>
</dbReference>
<dbReference type="InterPro" id="IPR002563">
    <property type="entry name" value="Flavin_Rdtase-like_dom"/>
</dbReference>
<dbReference type="SUPFAM" id="SSF50475">
    <property type="entry name" value="FMN-binding split barrel"/>
    <property type="match status" value="1"/>
</dbReference>
<proteinExistence type="inferred from homology"/>
<dbReference type="Proteomes" id="UP000192596">
    <property type="component" value="Unassembled WGS sequence"/>
</dbReference>
<gene>
    <name evidence="5" type="ORF">B0A48_08423</name>
</gene>
<name>A0A1V8T5D9_9PEZI</name>
<comment type="similarity">
    <text evidence="3">Belongs to the flavoredoxin family.</text>
</comment>
<dbReference type="PANTHER" id="PTHR43567">
    <property type="entry name" value="FLAVOREDOXIN-RELATED-RELATED"/>
    <property type="match status" value="1"/>
</dbReference>
<dbReference type="GO" id="GO:0010181">
    <property type="term" value="F:FMN binding"/>
    <property type="evidence" value="ECO:0007669"/>
    <property type="project" value="InterPro"/>
</dbReference>
<dbReference type="InterPro" id="IPR012349">
    <property type="entry name" value="Split_barrel_FMN-bd"/>
</dbReference>
<evidence type="ECO:0000256" key="1">
    <source>
        <dbReference type="ARBA" id="ARBA00001917"/>
    </source>
</evidence>
<evidence type="ECO:0000259" key="4">
    <source>
        <dbReference type="Pfam" id="PF01613"/>
    </source>
</evidence>
<dbReference type="PANTHER" id="PTHR43567:SF1">
    <property type="entry name" value="FLAVOREDOXIN"/>
    <property type="match status" value="1"/>
</dbReference>
<comment type="cofactor">
    <cofactor evidence="1">
        <name>FMN</name>
        <dbReference type="ChEBI" id="CHEBI:58210"/>
    </cofactor>
</comment>
<dbReference type="OrthoDB" id="10250990at2759"/>
<reference evidence="6" key="1">
    <citation type="submission" date="2017-03" db="EMBL/GenBank/DDBJ databases">
        <title>Genomes of endolithic fungi from Antarctica.</title>
        <authorList>
            <person name="Coleine C."/>
            <person name="Masonjones S."/>
            <person name="Stajich J.E."/>
        </authorList>
    </citation>
    <scope>NUCLEOTIDE SEQUENCE [LARGE SCALE GENOMIC DNA]</scope>
    <source>
        <strain evidence="6">CCFEE 5527</strain>
    </source>
</reference>
<dbReference type="InParanoid" id="A0A1V8T5D9"/>
<dbReference type="EMBL" id="NAJO01000016">
    <property type="protein sequence ID" value="OQO06636.1"/>
    <property type="molecule type" value="Genomic_DNA"/>
</dbReference>
<feature type="domain" description="Flavin reductase like" evidence="4">
    <location>
        <begin position="15"/>
        <end position="141"/>
    </location>
</feature>
<keyword evidence="2" id="KW-0285">Flavoprotein</keyword>